<dbReference type="GO" id="GO:0040029">
    <property type="term" value="P:epigenetic regulation of gene expression"/>
    <property type="evidence" value="ECO:0007669"/>
    <property type="project" value="TreeGrafter"/>
</dbReference>
<dbReference type="InterPro" id="IPR023801">
    <property type="entry name" value="His_deacetylse_dom"/>
</dbReference>
<protein>
    <recommendedName>
        <fullName evidence="1">Histone deacetylase domain-containing protein</fullName>
    </recommendedName>
</protein>
<accession>A0A8B9RJ42</accession>
<feature type="domain" description="Histone deacetylase" evidence="1">
    <location>
        <begin position="34"/>
        <end position="183"/>
    </location>
</feature>
<dbReference type="InterPro" id="IPR037138">
    <property type="entry name" value="His_deacetylse_dom_sf"/>
</dbReference>
<dbReference type="GO" id="GO:0000118">
    <property type="term" value="C:histone deacetylase complex"/>
    <property type="evidence" value="ECO:0007669"/>
    <property type="project" value="TreeGrafter"/>
</dbReference>
<dbReference type="InterPro" id="IPR023696">
    <property type="entry name" value="Ureohydrolase_dom_sf"/>
</dbReference>
<dbReference type="AlphaFoldDB" id="A0A8B9RJ42"/>
<reference evidence="2" key="1">
    <citation type="submission" date="2025-08" db="UniProtKB">
        <authorList>
            <consortium name="Ensembl"/>
        </authorList>
    </citation>
    <scope>IDENTIFICATION</scope>
</reference>
<dbReference type="SUPFAM" id="SSF52768">
    <property type="entry name" value="Arginase/deacetylase"/>
    <property type="match status" value="1"/>
</dbReference>
<dbReference type="Proteomes" id="UP000694621">
    <property type="component" value="Unplaced"/>
</dbReference>
<name>A0A8B9RJ42_ASTMX</name>
<dbReference type="PANTHER" id="PTHR10625:SF42">
    <property type="entry name" value="HISTONE DEACETYLASE 7"/>
    <property type="match status" value="1"/>
</dbReference>
<evidence type="ECO:0000313" key="2">
    <source>
        <dbReference type="Ensembl" id="ENSAMXP00005046417.1"/>
    </source>
</evidence>
<dbReference type="Pfam" id="PF00850">
    <property type="entry name" value="Hist_deacetyl"/>
    <property type="match status" value="1"/>
</dbReference>
<dbReference type="PANTHER" id="PTHR10625">
    <property type="entry name" value="HISTONE DEACETYLASE HDAC1-RELATED"/>
    <property type="match status" value="1"/>
</dbReference>
<dbReference type="GO" id="GO:0004407">
    <property type="term" value="F:histone deacetylase activity"/>
    <property type="evidence" value="ECO:0007669"/>
    <property type="project" value="TreeGrafter"/>
</dbReference>
<organism evidence="2 3">
    <name type="scientific">Astyanax mexicanus</name>
    <name type="common">Blind cave fish</name>
    <name type="synonym">Astyanax fasciatus mexicanus</name>
    <dbReference type="NCBI Taxonomy" id="7994"/>
    <lineage>
        <taxon>Eukaryota</taxon>
        <taxon>Metazoa</taxon>
        <taxon>Chordata</taxon>
        <taxon>Craniata</taxon>
        <taxon>Vertebrata</taxon>
        <taxon>Euteleostomi</taxon>
        <taxon>Actinopterygii</taxon>
        <taxon>Neopterygii</taxon>
        <taxon>Teleostei</taxon>
        <taxon>Ostariophysi</taxon>
        <taxon>Characiformes</taxon>
        <taxon>Characoidei</taxon>
        <taxon>Acestrorhamphidae</taxon>
        <taxon>Acestrorhamphinae</taxon>
        <taxon>Astyanax</taxon>
    </lineage>
</organism>
<dbReference type="OrthoDB" id="424012at2759"/>
<dbReference type="Gene3D" id="3.40.800.20">
    <property type="entry name" value="Histone deacetylase domain"/>
    <property type="match status" value="1"/>
</dbReference>
<evidence type="ECO:0000313" key="3">
    <source>
        <dbReference type="Proteomes" id="UP000694621"/>
    </source>
</evidence>
<proteinExistence type="predicted"/>
<evidence type="ECO:0000259" key="1">
    <source>
        <dbReference type="Pfam" id="PF00850"/>
    </source>
</evidence>
<sequence length="257" mass="27869">MTYQGFAGFSNFLEEGFKPLSFGAHSLFSLLLQDIHHAEIVQNVFYTDPKVLYISLHRKDTLSPARGGPTDVGSGDAVGFNVNVPWSDKLETIGDAEYLAAFRTVVLPIGRQFSPDVVLVSSEFNAVDGHPASSGGHRVSANCFGFLTQRLMDLAKDRVVLVLEGGHDIMAICDASEACVKALLKYKFVAPSEDVLKKRPCAKAVQCLQKVLRIQSEWRCAARGVCERMNRNLAAVLSSKRASCSGSDSSAAARKKG</sequence>
<dbReference type="Ensembl" id="ENSAMXT00005050420.1">
    <property type="protein sequence ID" value="ENSAMXP00005046417.1"/>
    <property type="gene ID" value="ENSAMXG00005021377.1"/>
</dbReference>